<evidence type="ECO:0000256" key="11">
    <source>
        <dbReference type="ARBA" id="ARBA00052079"/>
    </source>
</evidence>
<dbReference type="PhylomeDB" id="B4J1E7"/>
<comment type="similarity">
    <text evidence="10 13">Belongs to the peptidase S1 family. CLIP subfamily.</text>
</comment>
<comment type="domain">
    <text evidence="13">The clip domain consists of 35-55 residues which are 'knitted' together usually by 3 conserved disulfide bonds forming a clip-like compact structure.</text>
</comment>
<gene>
    <name evidence="15" type="primary">Dgri\GH15925</name>
    <name evidence="15" type="ORF">Dgri_GH15925</name>
</gene>
<dbReference type="InterPro" id="IPR001254">
    <property type="entry name" value="Trypsin_dom"/>
</dbReference>
<evidence type="ECO:0000313" key="15">
    <source>
        <dbReference type="EMBL" id="EDV95838.1"/>
    </source>
</evidence>
<dbReference type="PROSITE" id="PS00134">
    <property type="entry name" value="TRYPSIN_HIS"/>
    <property type="match status" value="1"/>
</dbReference>
<dbReference type="Gene3D" id="2.40.10.10">
    <property type="entry name" value="Trypsin-like serine proteases"/>
    <property type="match status" value="1"/>
</dbReference>
<feature type="chain" id="PRO_5023972271" description="CLIP domain-containing serine protease" evidence="13">
    <location>
        <begin position="21"/>
        <end position="374"/>
    </location>
</feature>
<dbReference type="Gene3D" id="3.30.1640.30">
    <property type="match status" value="1"/>
</dbReference>
<evidence type="ECO:0000256" key="8">
    <source>
        <dbReference type="ARBA" id="ARBA00023145"/>
    </source>
</evidence>
<evidence type="ECO:0000256" key="13">
    <source>
        <dbReference type="RuleBase" id="RU366078"/>
    </source>
</evidence>
<keyword evidence="3 13" id="KW-0732">Signal</keyword>
<dbReference type="GO" id="GO:0005576">
    <property type="term" value="C:extracellular region"/>
    <property type="evidence" value="ECO:0007669"/>
    <property type="project" value="UniProtKB-SubCell"/>
</dbReference>
<evidence type="ECO:0000256" key="4">
    <source>
        <dbReference type="ARBA" id="ARBA00022801"/>
    </source>
</evidence>
<keyword evidence="1" id="KW-0768">Sushi</keyword>
<keyword evidence="7" id="KW-0106">Calcium</keyword>
<evidence type="ECO:0000256" key="5">
    <source>
        <dbReference type="ARBA" id="ARBA00022820"/>
    </source>
</evidence>
<dbReference type="InterPro" id="IPR022700">
    <property type="entry name" value="CLIP"/>
</dbReference>
<dbReference type="PANTHER" id="PTHR24252">
    <property type="entry name" value="ACROSIN-RELATED"/>
    <property type="match status" value="1"/>
</dbReference>
<evidence type="ECO:0000256" key="12">
    <source>
        <dbReference type="RuleBase" id="RU363034"/>
    </source>
</evidence>
<keyword evidence="2 12" id="KW-0645">Protease</keyword>
<dbReference type="AlphaFoldDB" id="B4J1E7"/>
<evidence type="ECO:0000259" key="14">
    <source>
        <dbReference type="PROSITE" id="PS50240"/>
    </source>
</evidence>
<dbReference type="CDD" id="cd00190">
    <property type="entry name" value="Tryp_SPc"/>
    <property type="match status" value="1"/>
</dbReference>
<dbReference type="SMR" id="B4J1E7"/>
<evidence type="ECO:0000313" key="16">
    <source>
        <dbReference type="Proteomes" id="UP000001070"/>
    </source>
</evidence>
<dbReference type="Pfam" id="PF12032">
    <property type="entry name" value="CLIP"/>
    <property type="match status" value="1"/>
</dbReference>
<keyword evidence="8" id="KW-0865">Zymogen</keyword>
<proteinExistence type="inferred from homology"/>
<dbReference type="OMA" id="ACMEIND"/>
<keyword evidence="9" id="KW-1015">Disulfide bond</keyword>
<evidence type="ECO:0000256" key="9">
    <source>
        <dbReference type="ARBA" id="ARBA00023157"/>
    </source>
</evidence>
<dbReference type="PRINTS" id="PR00722">
    <property type="entry name" value="CHYMOTRYPSIN"/>
</dbReference>
<dbReference type="InterPro" id="IPR043504">
    <property type="entry name" value="Peptidase_S1_PA_chymotrypsin"/>
</dbReference>
<evidence type="ECO:0000256" key="6">
    <source>
        <dbReference type="ARBA" id="ARBA00022825"/>
    </source>
</evidence>
<dbReference type="OrthoDB" id="425190at2759"/>
<dbReference type="InterPro" id="IPR033116">
    <property type="entry name" value="TRYPSIN_SER"/>
</dbReference>
<feature type="domain" description="Peptidase S1" evidence="14">
    <location>
        <begin position="124"/>
        <end position="371"/>
    </location>
</feature>
<dbReference type="SMART" id="SM00020">
    <property type="entry name" value="Tryp_SPc"/>
    <property type="match status" value="1"/>
</dbReference>
<comment type="subcellular location">
    <subcellularLocation>
        <location evidence="13">Secreted</location>
    </subcellularLocation>
</comment>
<dbReference type="GO" id="GO:0006508">
    <property type="term" value="P:proteolysis"/>
    <property type="evidence" value="ECO:0007669"/>
    <property type="project" value="UniProtKB-KW"/>
</dbReference>
<evidence type="ECO:0000256" key="10">
    <source>
        <dbReference type="ARBA" id="ARBA00024195"/>
    </source>
</evidence>
<dbReference type="PROSITE" id="PS00135">
    <property type="entry name" value="TRYPSIN_SER"/>
    <property type="match status" value="1"/>
</dbReference>
<dbReference type="eggNOG" id="KOG3627">
    <property type="taxonomic scope" value="Eukaryota"/>
</dbReference>
<keyword evidence="6 12" id="KW-0720">Serine protease</keyword>
<dbReference type="EC" id="3.4.21.-" evidence="12"/>
<comment type="catalytic activity">
    <reaction evidence="11">
        <text>Selective cleavage of 103-Arg-|-Ser-104 and 124-Ile-|-Ile-125 bonds in Limulus clotting factor B to form activated factor B. Cleavage of -Pro-Arg-|-Xaa- bonds in synthetic substrates.</text>
        <dbReference type="EC" id="3.4.21.84"/>
    </reaction>
</comment>
<dbReference type="HOGENOM" id="CLU_006842_0_3_1"/>
<feature type="signal peptide" evidence="13">
    <location>
        <begin position="1"/>
        <end position="20"/>
    </location>
</feature>
<dbReference type="PANTHER" id="PTHR24252:SF7">
    <property type="entry name" value="HYALIN"/>
    <property type="match status" value="1"/>
</dbReference>
<evidence type="ECO:0000256" key="2">
    <source>
        <dbReference type="ARBA" id="ARBA00022670"/>
    </source>
</evidence>
<keyword evidence="5" id="KW-0353">Hemolymph clotting</keyword>
<dbReference type="SUPFAM" id="SSF50494">
    <property type="entry name" value="Trypsin-like serine proteases"/>
    <property type="match status" value="1"/>
</dbReference>
<organism evidence="16">
    <name type="scientific">Drosophila grimshawi</name>
    <name type="common">Hawaiian fruit fly</name>
    <name type="synonym">Idiomyia grimshawi</name>
    <dbReference type="NCBI Taxonomy" id="7222"/>
    <lineage>
        <taxon>Eukaryota</taxon>
        <taxon>Metazoa</taxon>
        <taxon>Ecdysozoa</taxon>
        <taxon>Arthropoda</taxon>
        <taxon>Hexapoda</taxon>
        <taxon>Insecta</taxon>
        <taxon>Pterygota</taxon>
        <taxon>Neoptera</taxon>
        <taxon>Endopterygota</taxon>
        <taxon>Diptera</taxon>
        <taxon>Brachycera</taxon>
        <taxon>Muscomorpha</taxon>
        <taxon>Ephydroidea</taxon>
        <taxon>Drosophilidae</taxon>
        <taxon>Drosophila</taxon>
        <taxon>Hawaiian Drosophila</taxon>
    </lineage>
</organism>
<dbReference type="SMART" id="SM00680">
    <property type="entry name" value="CLIP"/>
    <property type="match status" value="1"/>
</dbReference>
<sequence length="374" mass="41570">MKLELSVFLMIAYLATPMLGQLNDGRVSRGPSCQFPVGKIGECVDIKNCAFVFNELKMRRNDSNFAKELRASNLICGRVGSHVCCPTDSKPVKLVDDDEIPRRLPTVEEGCGSKPKIKKSFKTIIGGRRSRKSSWPWIALLGYSDGSSSPFKCGGTLITARHVITAAHCIKDNLMFVRLGEYNLMTDSEAQHVDIPIAKKVAYPHYTRRNGRGDIALLYLERNVQFTNTIKPICMPSSPTLRTKSYVSSNPFVAGWGRTREGGDPSNVLRELRIPVLSNEVCRTQYAKVNRKFNEEQFDNAVLCAGVLSGGKDTCYGDSGGPLMISEMVSNQMRYYLIGVVSYSVGCARPEIPGVYSSTQYFMDWVLEMLLDTP</sequence>
<evidence type="ECO:0000256" key="1">
    <source>
        <dbReference type="ARBA" id="ARBA00022659"/>
    </source>
</evidence>
<keyword evidence="16" id="KW-1185">Reference proteome</keyword>
<dbReference type="InterPro" id="IPR001314">
    <property type="entry name" value="Peptidase_S1A"/>
</dbReference>
<name>B4J1E7_DROGR</name>
<keyword evidence="13" id="KW-0964">Secreted</keyword>
<dbReference type="GO" id="GO:0004252">
    <property type="term" value="F:serine-type endopeptidase activity"/>
    <property type="evidence" value="ECO:0007669"/>
    <property type="project" value="UniProtKB-UniRule"/>
</dbReference>
<dbReference type="STRING" id="7222.B4J1E7"/>
<dbReference type="Proteomes" id="UP000001070">
    <property type="component" value="Unassembled WGS sequence"/>
</dbReference>
<dbReference type="InParanoid" id="B4J1E7"/>
<dbReference type="EMBL" id="CH916366">
    <property type="protein sequence ID" value="EDV95838.1"/>
    <property type="molecule type" value="Genomic_DNA"/>
</dbReference>
<dbReference type="FunFam" id="2.40.10.10:FF:000120">
    <property type="entry name" value="Putative serine protease"/>
    <property type="match status" value="1"/>
</dbReference>
<accession>B4J1E7</accession>
<dbReference type="Pfam" id="PF00089">
    <property type="entry name" value="Trypsin"/>
    <property type="match status" value="1"/>
</dbReference>
<evidence type="ECO:0000256" key="3">
    <source>
        <dbReference type="ARBA" id="ARBA00022729"/>
    </source>
</evidence>
<reference evidence="15 16" key="1">
    <citation type="journal article" date="2007" name="Nature">
        <title>Evolution of genes and genomes on the Drosophila phylogeny.</title>
        <authorList>
            <consortium name="Drosophila 12 Genomes Consortium"/>
            <person name="Clark A.G."/>
            <person name="Eisen M.B."/>
            <person name="Smith D.R."/>
            <person name="Bergman C.M."/>
            <person name="Oliver B."/>
            <person name="Markow T.A."/>
            <person name="Kaufman T.C."/>
            <person name="Kellis M."/>
            <person name="Gelbart W."/>
            <person name="Iyer V.N."/>
            <person name="Pollard D.A."/>
            <person name="Sackton T.B."/>
            <person name="Larracuente A.M."/>
            <person name="Singh N.D."/>
            <person name="Abad J.P."/>
            <person name="Abt D.N."/>
            <person name="Adryan B."/>
            <person name="Aguade M."/>
            <person name="Akashi H."/>
            <person name="Anderson W.W."/>
            <person name="Aquadro C.F."/>
            <person name="Ardell D.H."/>
            <person name="Arguello R."/>
            <person name="Artieri C.G."/>
            <person name="Barbash D.A."/>
            <person name="Barker D."/>
            <person name="Barsanti P."/>
            <person name="Batterham P."/>
            <person name="Batzoglou S."/>
            <person name="Begun D."/>
            <person name="Bhutkar A."/>
            <person name="Blanco E."/>
            <person name="Bosak S.A."/>
            <person name="Bradley R.K."/>
            <person name="Brand A.D."/>
            <person name="Brent M.R."/>
            <person name="Brooks A.N."/>
            <person name="Brown R.H."/>
            <person name="Butlin R.K."/>
            <person name="Caggese C."/>
            <person name="Calvi B.R."/>
            <person name="Bernardo de Carvalho A."/>
            <person name="Caspi A."/>
            <person name="Castrezana S."/>
            <person name="Celniker S.E."/>
            <person name="Chang J.L."/>
            <person name="Chapple C."/>
            <person name="Chatterji S."/>
            <person name="Chinwalla A."/>
            <person name="Civetta A."/>
            <person name="Clifton S.W."/>
            <person name="Comeron J.M."/>
            <person name="Costello J.C."/>
            <person name="Coyne J.A."/>
            <person name="Daub J."/>
            <person name="David R.G."/>
            <person name="Delcher A.L."/>
            <person name="Delehaunty K."/>
            <person name="Do C.B."/>
            <person name="Ebling H."/>
            <person name="Edwards K."/>
            <person name="Eickbush T."/>
            <person name="Evans J.D."/>
            <person name="Filipski A."/>
            <person name="Findeiss S."/>
            <person name="Freyhult E."/>
            <person name="Fulton L."/>
            <person name="Fulton R."/>
            <person name="Garcia A.C."/>
            <person name="Gardiner A."/>
            <person name="Garfield D.A."/>
            <person name="Garvin B.E."/>
            <person name="Gibson G."/>
            <person name="Gilbert D."/>
            <person name="Gnerre S."/>
            <person name="Godfrey J."/>
            <person name="Good R."/>
            <person name="Gotea V."/>
            <person name="Gravely B."/>
            <person name="Greenberg A.J."/>
            <person name="Griffiths-Jones S."/>
            <person name="Gross S."/>
            <person name="Guigo R."/>
            <person name="Gustafson E.A."/>
            <person name="Haerty W."/>
            <person name="Hahn M.W."/>
            <person name="Halligan D.L."/>
            <person name="Halpern A.L."/>
            <person name="Halter G.M."/>
            <person name="Han M.V."/>
            <person name="Heger A."/>
            <person name="Hillier L."/>
            <person name="Hinrichs A.S."/>
            <person name="Holmes I."/>
            <person name="Hoskins R.A."/>
            <person name="Hubisz M.J."/>
            <person name="Hultmark D."/>
            <person name="Huntley M.A."/>
            <person name="Jaffe D.B."/>
            <person name="Jagadeeshan S."/>
            <person name="Jeck W.R."/>
            <person name="Johnson J."/>
            <person name="Jones C.D."/>
            <person name="Jordan W.C."/>
            <person name="Karpen G.H."/>
            <person name="Kataoka E."/>
            <person name="Keightley P.D."/>
            <person name="Kheradpour P."/>
            <person name="Kirkness E.F."/>
            <person name="Koerich L.B."/>
            <person name="Kristiansen K."/>
            <person name="Kudrna D."/>
            <person name="Kulathinal R.J."/>
            <person name="Kumar S."/>
            <person name="Kwok R."/>
            <person name="Lander E."/>
            <person name="Langley C.H."/>
            <person name="Lapoint R."/>
            <person name="Lazzaro B.P."/>
            <person name="Lee S.J."/>
            <person name="Levesque L."/>
            <person name="Li R."/>
            <person name="Lin C.F."/>
            <person name="Lin M.F."/>
            <person name="Lindblad-Toh K."/>
            <person name="Llopart A."/>
            <person name="Long M."/>
            <person name="Low L."/>
            <person name="Lozovsky E."/>
            <person name="Lu J."/>
            <person name="Luo M."/>
            <person name="Machado C.A."/>
            <person name="Makalowski W."/>
            <person name="Marzo M."/>
            <person name="Matsuda M."/>
            <person name="Matzkin L."/>
            <person name="McAllister B."/>
            <person name="McBride C.S."/>
            <person name="McKernan B."/>
            <person name="McKernan K."/>
            <person name="Mendez-Lago M."/>
            <person name="Minx P."/>
            <person name="Mollenhauer M.U."/>
            <person name="Montooth K."/>
            <person name="Mount S.M."/>
            <person name="Mu X."/>
            <person name="Myers E."/>
            <person name="Negre B."/>
            <person name="Newfeld S."/>
            <person name="Nielsen R."/>
            <person name="Noor M.A."/>
            <person name="O'Grady P."/>
            <person name="Pachter L."/>
            <person name="Papaceit M."/>
            <person name="Parisi M.J."/>
            <person name="Parisi M."/>
            <person name="Parts L."/>
            <person name="Pedersen J.S."/>
            <person name="Pesole G."/>
            <person name="Phillippy A.M."/>
            <person name="Ponting C.P."/>
            <person name="Pop M."/>
            <person name="Porcelli D."/>
            <person name="Powell J.R."/>
            <person name="Prohaska S."/>
            <person name="Pruitt K."/>
            <person name="Puig M."/>
            <person name="Quesneville H."/>
            <person name="Ram K.R."/>
            <person name="Rand D."/>
            <person name="Rasmussen M.D."/>
            <person name="Reed L.K."/>
            <person name="Reenan R."/>
            <person name="Reily A."/>
            <person name="Remington K.A."/>
            <person name="Rieger T.T."/>
            <person name="Ritchie M.G."/>
            <person name="Robin C."/>
            <person name="Rogers Y.H."/>
            <person name="Rohde C."/>
            <person name="Rozas J."/>
            <person name="Rubenfield M.J."/>
            <person name="Ruiz A."/>
            <person name="Russo S."/>
            <person name="Salzberg S.L."/>
            <person name="Sanchez-Gracia A."/>
            <person name="Saranga D.J."/>
            <person name="Sato H."/>
            <person name="Schaeffer S.W."/>
            <person name="Schatz M.C."/>
            <person name="Schlenke T."/>
            <person name="Schwartz R."/>
            <person name="Segarra C."/>
            <person name="Singh R.S."/>
            <person name="Sirot L."/>
            <person name="Sirota M."/>
            <person name="Sisneros N.B."/>
            <person name="Smith C.D."/>
            <person name="Smith T.F."/>
            <person name="Spieth J."/>
            <person name="Stage D.E."/>
            <person name="Stark A."/>
            <person name="Stephan W."/>
            <person name="Strausberg R.L."/>
            <person name="Strempel S."/>
            <person name="Sturgill D."/>
            <person name="Sutton G."/>
            <person name="Sutton G.G."/>
            <person name="Tao W."/>
            <person name="Teichmann S."/>
            <person name="Tobari Y.N."/>
            <person name="Tomimura Y."/>
            <person name="Tsolas J.M."/>
            <person name="Valente V.L."/>
            <person name="Venter E."/>
            <person name="Venter J.C."/>
            <person name="Vicario S."/>
            <person name="Vieira F.G."/>
            <person name="Vilella A.J."/>
            <person name="Villasante A."/>
            <person name="Walenz B."/>
            <person name="Wang J."/>
            <person name="Wasserman M."/>
            <person name="Watts T."/>
            <person name="Wilson D."/>
            <person name="Wilson R.K."/>
            <person name="Wing R.A."/>
            <person name="Wolfner M.F."/>
            <person name="Wong A."/>
            <person name="Wong G.K."/>
            <person name="Wu C.I."/>
            <person name="Wu G."/>
            <person name="Yamamoto D."/>
            <person name="Yang H.P."/>
            <person name="Yang S.P."/>
            <person name="Yorke J.A."/>
            <person name="Yoshida K."/>
            <person name="Zdobnov E."/>
            <person name="Zhang P."/>
            <person name="Zhang Y."/>
            <person name="Zimin A.V."/>
            <person name="Baldwin J."/>
            <person name="Abdouelleil A."/>
            <person name="Abdulkadir J."/>
            <person name="Abebe A."/>
            <person name="Abera B."/>
            <person name="Abreu J."/>
            <person name="Acer S.C."/>
            <person name="Aftuck L."/>
            <person name="Alexander A."/>
            <person name="An P."/>
            <person name="Anderson E."/>
            <person name="Anderson S."/>
            <person name="Arachi H."/>
            <person name="Azer M."/>
            <person name="Bachantsang P."/>
            <person name="Barry A."/>
            <person name="Bayul T."/>
            <person name="Berlin A."/>
            <person name="Bessette D."/>
            <person name="Bloom T."/>
            <person name="Blye J."/>
            <person name="Boguslavskiy L."/>
            <person name="Bonnet C."/>
            <person name="Boukhgalter B."/>
            <person name="Bourzgui I."/>
            <person name="Brown A."/>
            <person name="Cahill P."/>
            <person name="Channer S."/>
            <person name="Cheshatsang Y."/>
            <person name="Chuda L."/>
            <person name="Citroen M."/>
            <person name="Collymore A."/>
            <person name="Cooke P."/>
            <person name="Costello M."/>
            <person name="D'Aco K."/>
            <person name="Daza R."/>
            <person name="De Haan G."/>
            <person name="DeGray S."/>
            <person name="DeMaso C."/>
            <person name="Dhargay N."/>
            <person name="Dooley K."/>
            <person name="Dooley E."/>
            <person name="Doricent M."/>
            <person name="Dorje P."/>
            <person name="Dorjee K."/>
            <person name="Dupes A."/>
            <person name="Elong R."/>
            <person name="Falk J."/>
            <person name="Farina A."/>
            <person name="Faro S."/>
            <person name="Ferguson D."/>
            <person name="Fisher S."/>
            <person name="Foley C.D."/>
            <person name="Franke A."/>
            <person name="Friedrich D."/>
            <person name="Gadbois L."/>
            <person name="Gearin G."/>
            <person name="Gearin C.R."/>
            <person name="Giannoukos G."/>
            <person name="Goode T."/>
            <person name="Graham J."/>
            <person name="Grandbois E."/>
            <person name="Grewal S."/>
            <person name="Gyaltsen K."/>
            <person name="Hafez N."/>
            <person name="Hagos B."/>
            <person name="Hall J."/>
            <person name="Henson C."/>
            <person name="Hollinger A."/>
            <person name="Honan T."/>
            <person name="Huard M.D."/>
            <person name="Hughes L."/>
            <person name="Hurhula B."/>
            <person name="Husby M.E."/>
            <person name="Kamat A."/>
            <person name="Kanga B."/>
            <person name="Kashin S."/>
            <person name="Khazanovich D."/>
            <person name="Kisner P."/>
            <person name="Lance K."/>
            <person name="Lara M."/>
            <person name="Lee W."/>
            <person name="Lennon N."/>
            <person name="Letendre F."/>
            <person name="LeVine R."/>
            <person name="Lipovsky A."/>
            <person name="Liu X."/>
            <person name="Liu J."/>
            <person name="Liu S."/>
            <person name="Lokyitsang T."/>
            <person name="Lokyitsang Y."/>
            <person name="Lubonja R."/>
            <person name="Lui A."/>
            <person name="MacDonald P."/>
            <person name="Magnisalis V."/>
            <person name="Maru K."/>
            <person name="Matthews C."/>
            <person name="McCusker W."/>
            <person name="McDonough S."/>
            <person name="Mehta T."/>
            <person name="Meldrim J."/>
            <person name="Meneus L."/>
            <person name="Mihai O."/>
            <person name="Mihalev A."/>
            <person name="Mihova T."/>
            <person name="Mittelman R."/>
            <person name="Mlenga V."/>
            <person name="Montmayeur A."/>
            <person name="Mulrain L."/>
            <person name="Navidi A."/>
            <person name="Naylor J."/>
            <person name="Negash T."/>
            <person name="Nguyen T."/>
            <person name="Nguyen N."/>
            <person name="Nicol R."/>
            <person name="Norbu C."/>
            <person name="Norbu N."/>
            <person name="Novod N."/>
            <person name="O'Neill B."/>
            <person name="Osman S."/>
            <person name="Markiewicz E."/>
            <person name="Oyono O.L."/>
            <person name="Patti C."/>
            <person name="Phunkhang P."/>
            <person name="Pierre F."/>
            <person name="Priest M."/>
            <person name="Raghuraman S."/>
            <person name="Rege F."/>
            <person name="Reyes R."/>
            <person name="Rise C."/>
            <person name="Rogov P."/>
            <person name="Ross K."/>
            <person name="Ryan E."/>
            <person name="Settipalli S."/>
            <person name="Shea T."/>
            <person name="Sherpa N."/>
            <person name="Shi L."/>
            <person name="Shih D."/>
            <person name="Sparrow T."/>
            <person name="Spaulding J."/>
            <person name="Stalker J."/>
            <person name="Stange-Thomann N."/>
            <person name="Stavropoulos S."/>
            <person name="Stone C."/>
            <person name="Strader C."/>
            <person name="Tesfaye S."/>
            <person name="Thomson T."/>
            <person name="Thoulutsang Y."/>
            <person name="Thoulutsang D."/>
            <person name="Topham K."/>
            <person name="Topping I."/>
            <person name="Tsamla T."/>
            <person name="Vassiliev H."/>
            <person name="Vo A."/>
            <person name="Wangchuk T."/>
            <person name="Wangdi T."/>
            <person name="Weiand M."/>
            <person name="Wilkinson J."/>
            <person name="Wilson A."/>
            <person name="Yadav S."/>
            <person name="Young G."/>
            <person name="Yu Q."/>
            <person name="Zembek L."/>
            <person name="Zhong D."/>
            <person name="Zimmer A."/>
            <person name="Zwirko Z."/>
            <person name="Jaffe D.B."/>
            <person name="Alvarez P."/>
            <person name="Brockman W."/>
            <person name="Butler J."/>
            <person name="Chin C."/>
            <person name="Gnerre S."/>
            <person name="Grabherr M."/>
            <person name="Kleber M."/>
            <person name="Mauceli E."/>
            <person name="MacCallum I."/>
        </authorList>
    </citation>
    <scope>NUCLEOTIDE SEQUENCE [LARGE SCALE GENOMIC DNA]</scope>
    <source>
        <strain evidence="16">Tucson 15287-2541.00</strain>
    </source>
</reference>
<dbReference type="KEGG" id="dgr:6558041"/>
<dbReference type="InterPro" id="IPR038565">
    <property type="entry name" value="CLIP_sf"/>
</dbReference>
<dbReference type="GO" id="GO:0042381">
    <property type="term" value="P:hemolymph coagulation"/>
    <property type="evidence" value="ECO:0007669"/>
    <property type="project" value="UniProtKB-KW"/>
</dbReference>
<dbReference type="InterPro" id="IPR009003">
    <property type="entry name" value="Peptidase_S1_PA"/>
</dbReference>
<dbReference type="PROSITE" id="PS50240">
    <property type="entry name" value="TRYPSIN_DOM"/>
    <property type="match status" value="1"/>
</dbReference>
<dbReference type="MEROPS" id="S01.B33"/>
<keyword evidence="4 12" id="KW-0378">Hydrolase</keyword>
<dbReference type="InterPro" id="IPR018114">
    <property type="entry name" value="TRYPSIN_HIS"/>
</dbReference>
<protein>
    <recommendedName>
        <fullName evidence="13">CLIP domain-containing serine protease</fullName>
        <ecNumber evidence="12">3.4.21.-</ecNumber>
    </recommendedName>
</protein>
<evidence type="ECO:0000256" key="7">
    <source>
        <dbReference type="ARBA" id="ARBA00022837"/>
    </source>
</evidence>